<protein>
    <recommendedName>
        <fullName evidence="10">PA14 domain-containing protein</fullName>
    </recommendedName>
</protein>
<feature type="transmembrane region" description="Helical" evidence="9">
    <location>
        <begin position="323"/>
        <end position="344"/>
    </location>
</feature>
<name>A0A6B0Z079_9CHLR</name>
<dbReference type="InterPro" id="IPR011042">
    <property type="entry name" value="6-blade_b-propeller_TolB-like"/>
</dbReference>
<feature type="transmembrane region" description="Helical" evidence="9">
    <location>
        <begin position="463"/>
        <end position="483"/>
    </location>
</feature>
<keyword evidence="3" id="KW-0328">Glycosyltransferase</keyword>
<evidence type="ECO:0000256" key="7">
    <source>
        <dbReference type="ARBA" id="ARBA00023136"/>
    </source>
</evidence>
<gene>
    <name evidence="11" type="ORF">F4Y42_16580</name>
</gene>
<evidence type="ECO:0000313" key="11">
    <source>
        <dbReference type="EMBL" id="MXY95058.1"/>
    </source>
</evidence>
<evidence type="ECO:0000256" key="4">
    <source>
        <dbReference type="ARBA" id="ARBA00022679"/>
    </source>
</evidence>
<feature type="domain" description="PA14" evidence="10">
    <location>
        <begin position="928"/>
        <end position="1058"/>
    </location>
</feature>
<dbReference type="PANTHER" id="PTHR33908:SF3">
    <property type="entry name" value="UNDECAPRENYL PHOSPHATE-ALPHA-4-AMINO-4-DEOXY-L-ARABINOSE ARABINOSYL TRANSFERASE"/>
    <property type="match status" value="1"/>
</dbReference>
<reference evidence="11" key="1">
    <citation type="submission" date="2019-09" db="EMBL/GenBank/DDBJ databases">
        <title>Characterisation of the sponge microbiome using genome-centric metagenomics.</title>
        <authorList>
            <person name="Engelberts J.P."/>
            <person name="Robbins S.J."/>
            <person name="De Goeij J.M."/>
            <person name="Aranda M."/>
            <person name="Bell S.C."/>
            <person name="Webster N.S."/>
        </authorList>
    </citation>
    <scope>NUCLEOTIDE SEQUENCE</scope>
    <source>
        <strain evidence="11">SB0664_bin_27</strain>
    </source>
</reference>
<dbReference type="InterPro" id="IPR038731">
    <property type="entry name" value="RgtA/B/C-like"/>
</dbReference>
<keyword evidence="2" id="KW-1003">Cell membrane</keyword>
<dbReference type="InterPro" id="IPR011658">
    <property type="entry name" value="PA14_dom"/>
</dbReference>
<organism evidence="11">
    <name type="scientific">Caldilineaceae bacterium SB0664_bin_27</name>
    <dbReference type="NCBI Taxonomy" id="2605260"/>
    <lineage>
        <taxon>Bacteria</taxon>
        <taxon>Bacillati</taxon>
        <taxon>Chloroflexota</taxon>
        <taxon>Caldilineae</taxon>
        <taxon>Caldilineales</taxon>
        <taxon>Caldilineaceae</taxon>
    </lineage>
</organism>
<dbReference type="GO" id="GO:0010041">
    <property type="term" value="P:response to iron(III) ion"/>
    <property type="evidence" value="ECO:0007669"/>
    <property type="project" value="TreeGrafter"/>
</dbReference>
<feature type="transmembrane region" description="Helical" evidence="9">
    <location>
        <begin position="564"/>
        <end position="586"/>
    </location>
</feature>
<evidence type="ECO:0000256" key="1">
    <source>
        <dbReference type="ARBA" id="ARBA00004651"/>
    </source>
</evidence>
<keyword evidence="6 9" id="KW-1133">Transmembrane helix</keyword>
<dbReference type="EMBL" id="VXRG01000134">
    <property type="protein sequence ID" value="MXY95058.1"/>
    <property type="molecule type" value="Genomic_DNA"/>
</dbReference>
<dbReference type="SUPFAM" id="SSF56988">
    <property type="entry name" value="Anthrax protective antigen"/>
    <property type="match status" value="2"/>
</dbReference>
<feature type="transmembrane region" description="Helical" evidence="9">
    <location>
        <begin position="539"/>
        <end position="557"/>
    </location>
</feature>
<dbReference type="Gene3D" id="2.120.10.30">
    <property type="entry name" value="TolB, C-terminal domain"/>
    <property type="match status" value="1"/>
</dbReference>
<feature type="transmembrane region" description="Helical" evidence="9">
    <location>
        <begin position="144"/>
        <end position="161"/>
    </location>
</feature>
<keyword evidence="4" id="KW-0808">Transferase</keyword>
<dbReference type="Pfam" id="PF13231">
    <property type="entry name" value="PMT_2"/>
    <property type="match status" value="1"/>
</dbReference>
<dbReference type="Gene3D" id="3.90.182.10">
    <property type="entry name" value="Toxin - Anthrax Protective Antigen,domain 1"/>
    <property type="match status" value="2"/>
</dbReference>
<keyword evidence="5 9" id="KW-0812">Transmembrane</keyword>
<dbReference type="InterPro" id="IPR037524">
    <property type="entry name" value="PA14/GLEYA"/>
</dbReference>
<dbReference type="PROSITE" id="PS51820">
    <property type="entry name" value="PA14"/>
    <property type="match status" value="2"/>
</dbReference>
<feature type="transmembrane region" description="Helical" evidence="9">
    <location>
        <begin position="390"/>
        <end position="409"/>
    </location>
</feature>
<evidence type="ECO:0000256" key="6">
    <source>
        <dbReference type="ARBA" id="ARBA00022989"/>
    </source>
</evidence>
<dbReference type="CDD" id="cd05819">
    <property type="entry name" value="NHL"/>
    <property type="match status" value="1"/>
</dbReference>
<feature type="domain" description="PA14" evidence="10">
    <location>
        <begin position="785"/>
        <end position="922"/>
    </location>
</feature>
<feature type="transmembrane region" description="Helical" evidence="9">
    <location>
        <begin position="218"/>
        <end position="237"/>
    </location>
</feature>
<evidence type="ECO:0000256" key="3">
    <source>
        <dbReference type="ARBA" id="ARBA00022676"/>
    </source>
</evidence>
<evidence type="ECO:0000259" key="10">
    <source>
        <dbReference type="PROSITE" id="PS51820"/>
    </source>
</evidence>
<dbReference type="InterPro" id="IPR025874">
    <property type="entry name" value="DZR"/>
</dbReference>
<dbReference type="GO" id="GO:0009103">
    <property type="term" value="P:lipopolysaccharide biosynthetic process"/>
    <property type="evidence" value="ECO:0007669"/>
    <property type="project" value="UniProtKB-ARBA"/>
</dbReference>
<dbReference type="GO" id="GO:0005886">
    <property type="term" value="C:plasma membrane"/>
    <property type="evidence" value="ECO:0007669"/>
    <property type="project" value="UniProtKB-SubCell"/>
</dbReference>
<dbReference type="InterPro" id="IPR050297">
    <property type="entry name" value="LipidA_mod_glycosyltrf_83"/>
</dbReference>
<dbReference type="SUPFAM" id="SSF101898">
    <property type="entry name" value="NHL repeat"/>
    <property type="match status" value="1"/>
</dbReference>
<sequence length="1366" mass="147225">MLSAAETHEPKTCAACGRANRPFANFCGFCGDRLPGRMVCAQCGEESVPGARFCHMCGVPLAHARPQQGPEQQSGGRPERTEAPQTAPPAPPPLLTTWLQKIAALAGPPAAEEPAAIHANLYAAILAITVAIGAQSLLGLGWTVPALCLYAAAIALAVRAFRLNPDPAPPAASPGAASPRTALQLPAKWLAPILLLPLLPALLSLTRLLTDPMHPPDSFWLLHVAAILLFIACVYYADRRLAPAGARSPARPHADRKPWSTWERLAAIAILCAGLLLRLHDLPGLPFGAWHGEADVALQAQRLLQEPAYRPLFSDAIHAPAHYIYLVSSLFLLLPDVTFVIRFASVLLGTLSIPAAFIAGNLLFGRGPALILACLVALSRWSFNFSRIGVSAIPVTLFTFLGAALLLRALRRNRLTDYLWAGLLLGFGFNVYLSFTLFLIVLSLFLLRRFIANSGLLRQQWQGLLVAAMGLLLFLAPLALFALEEPGTFLWRTRAESIFNEYPPGQVTDGLLENAAAHLLMFNLRGDPNGRHNLPGEPMLAPVAAALFVLGLGISLARFRRPRSILLIAWLLVMMVGGIFALSFQAPHSLRALGALPAAYLLATLPLAHLWQNWRAAAAAAPLAPKGLLEKLQPALVRPGPLPFVCLLLFAVALHNYRTYFVDQRNSFAVWNAHAPGESIAAALIAEHAGNADTDIFLTSNFAHHSTVRFLGAAESAYQSLDYAAALPMPLSPDRNALFLLDPGRGSFIEQARGFYPNGELIEHKPPFEGPTVLYELRLRPADVASIQGINVAYFEGEEWAGPPVQVEKHDAVSVDWPGAAPLPAPFSAEWNGVLNVEKYGPHKLILRAPAFAELYIDEELAARVGEEAGPPPAEENGEIPDALQLAQGLHKLRLRAVGGHGPVTLSWQRPGEEEQPVPPAALYVPPVASNGLLGRYYANESWEGPPAFARIDPQINFRLYDVPLARPYTVEWQGKLVVPYTGVFRLAIESIDESELWIDGQTVAASAGPDQFDEGAVALAAGLHDIRIRYAARTSYHHLNLYWSQSDQGLMLVHAGALIPPRGNYDHLSAADFATFDRPPPPTPAILPPNITPLPEDEPQMARFELVSGAFEHPRGVTAANGRLYVADPARRSLFVLDPDGNEIARIRRSDRRLSDPVDVAAGADGSIYLLDAGNGGRVSVHDAGGGFVRTVPVPDGVLENSRGLDVDAHGRIWVAVTPALAVAAFDADGRELARISTVLPGGDYQPVDVAFHAADAIYVSTVSDAALIRFSRSGQPLNLWPLTAANSLDAPHLALDREGAVYVTQPELSGFLRIPAHEEGRIELWALPAAEPIRKLVGIGVGADGELLLTDSAYGRIYRVPLSP</sequence>
<accession>A0A6B0Z079</accession>
<evidence type="ECO:0000256" key="5">
    <source>
        <dbReference type="ARBA" id="ARBA00022692"/>
    </source>
</evidence>
<feature type="transmembrane region" description="Helical" evidence="9">
    <location>
        <begin position="356"/>
        <end position="378"/>
    </location>
</feature>
<feature type="transmembrane region" description="Helical" evidence="9">
    <location>
        <begin position="429"/>
        <end position="451"/>
    </location>
</feature>
<dbReference type="PANTHER" id="PTHR33908">
    <property type="entry name" value="MANNOSYLTRANSFERASE YKCB-RELATED"/>
    <property type="match status" value="1"/>
</dbReference>
<dbReference type="Pfam" id="PF07691">
    <property type="entry name" value="PA14"/>
    <property type="match status" value="1"/>
</dbReference>
<proteinExistence type="predicted"/>
<evidence type="ECO:0000256" key="2">
    <source>
        <dbReference type="ARBA" id="ARBA00022475"/>
    </source>
</evidence>
<evidence type="ECO:0000256" key="9">
    <source>
        <dbReference type="SAM" id="Phobius"/>
    </source>
</evidence>
<dbReference type="GO" id="GO:0016763">
    <property type="term" value="F:pentosyltransferase activity"/>
    <property type="evidence" value="ECO:0007669"/>
    <property type="project" value="TreeGrafter"/>
</dbReference>
<comment type="subcellular location">
    <subcellularLocation>
        <location evidence="1">Cell membrane</location>
        <topology evidence="1">Multi-pass membrane protein</topology>
    </subcellularLocation>
</comment>
<keyword evidence="7 9" id="KW-0472">Membrane</keyword>
<dbReference type="SMART" id="SM00758">
    <property type="entry name" value="PA14"/>
    <property type="match status" value="2"/>
</dbReference>
<feature type="transmembrane region" description="Helical" evidence="9">
    <location>
        <begin position="189"/>
        <end position="206"/>
    </location>
</feature>
<comment type="caution">
    <text evidence="11">The sequence shown here is derived from an EMBL/GenBank/DDBJ whole genome shotgun (WGS) entry which is preliminary data.</text>
</comment>
<feature type="region of interest" description="Disordered" evidence="8">
    <location>
        <begin position="65"/>
        <end position="92"/>
    </location>
</feature>
<evidence type="ECO:0000256" key="8">
    <source>
        <dbReference type="SAM" id="MobiDB-lite"/>
    </source>
</evidence>
<dbReference type="Pfam" id="PF12773">
    <property type="entry name" value="DZR"/>
    <property type="match status" value="1"/>
</dbReference>